<dbReference type="InterPro" id="IPR006968">
    <property type="entry name" value="RUS_fam"/>
</dbReference>
<dbReference type="InterPro" id="IPR054549">
    <property type="entry name" value="UVB_sens_RUS_dom"/>
</dbReference>
<keyword evidence="5 7" id="KW-0472">Membrane</keyword>
<dbReference type="EMBL" id="HBNS01014550">
    <property type="protein sequence ID" value="CAE4601112.1"/>
    <property type="molecule type" value="Transcribed_RNA"/>
</dbReference>
<reference evidence="10" key="1">
    <citation type="submission" date="2021-01" db="EMBL/GenBank/DDBJ databases">
        <authorList>
            <person name="Corre E."/>
            <person name="Pelletier E."/>
            <person name="Niang G."/>
            <person name="Scheremetjew M."/>
            <person name="Finn R."/>
            <person name="Kale V."/>
            <person name="Holt S."/>
            <person name="Cochrane G."/>
            <person name="Meng A."/>
            <person name="Brown T."/>
            <person name="Cohen L."/>
        </authorList>
    </citation>
    <scope>NUCLEOTIDE SEQUENCE</scope>
    <source>
        <strain evidence="10">GSO104</strain>
    </source>
</reference>
<evidence type="ECO:0000256" key="4">
    <source>
        <dbReference type="ARBA" id="ARBA00022989"/>
    </source>
</evidence>
<evidence type="ECO:0000256" key="1">
    <source>
        <dbReference type="ARBA" id="ARBA00004370"/>
    </source>
</evidence>
<evidence type="ECO:0000256" key="2">
    <source>
        <dbReference type="ARBA" id="ARBA00007558"/>
    </source>
</evidence>
<feature type="domain" description="Root UVB sensitive protein C-terminal" evidence="9">
    <location>
        <begin position="460"/>
        <end position="567"/>
    </location>
</feature>
<keyword evidence="4 7" id="KW-1133">Transmembrane helix</keyword>
<evidence type="ECO:0000256" key="6">
    <source>
        <dbReference type="SAM" id="MobiDB-lite"/>
    </source>
</evidence>
<accession>A0A6V2E065</accession>
<evidence type="ECO:0000313" key="10">
    <source>
        <dbReference type="EMBL" id="CAE4601105.1"/>
    </source>
</evidence>
<sequence length="573" mass="63713">MKVFRVYEYNKDLPPTPTQQQNDNEKNEKNNSIHAAAYSYREYSISSSSTSSSPSSFQETTRKIKKQQPQASFFLSSFLAKVHEIPKRIFMDLFLPVGYPTSVGKSYLTYQFYDSLQGLCSYLRGVVSTSAVLTAAGVGDGDATAIGAAMTWAMRDGLGMIGGLFFSYITSCHFDSHVKEFRLFADVINDVGLTLDMLAPYIAASYGKKCILFVSAMGQLCRVACGMAAGATKGSITQHFAIRGNMADLNAKESTQETLVSLVGMILGIVLAKYLHYLESGGSDDDSSLDGRHAAAVVSWSIFIILTIVHVWANYAGVKLLRLSTLNRERAKVAFDNLFNECKKQCIETVYNSKRNCGDIDESMLEKTRGDNNKVLKTICRPDEVNESLVLSTFDLLFPTNVRLGVRLSESQHGLSNDDLLHYFQDEYGSENYILTLVPSSSIGSGIRRRIWGSSSCFTNVCVTLRLGASDRDELKAFIHAMIARKCLDEIDLTRSIDGRDIDITKGIGQKRLIHITHKCVNNLFGEGLNEQESSNSYRFSLEKLSKLGWDVDHRLYIGFGPWRAQWGDSKVN</sequence>
<dbReference type="Pfam" id="PF04884">
    <property type="entry name" value="UVB_sens_prot"/>
    <property type="match status" value="1"/>
</dbReference>
<feature type="region of interest" description="Disordered" evidence="6">
    <location>
        <begin position="9"/>
        <end position="31"/>
    </location>
</feature>
<comment type="subcellular location">
    <subcellularLocation>
        <location evidence="1">Membrane</location>
    </subcellularLocation>
</comment>
<protein>
    <submittedName>
        <fullName evidence="10">Uncharacterized protein</fullName>
    </submittedName>
</protein>
<evidence type="ECO:0000256" key="7">
    <source>
        <dbReference type="SAM" id="Phobius"/>
    </source>
</evidence>
<keyword evidence="3 7" id="KW-0812">Transmembrane</keyword>
<dbReference type="PANTHER" id="PTHR12770:SF31">
    <property type="entry name" value="RUS FAMILY MEMBER 1"/>
    <property type="match status" value="1"/>
</dbReference>
<gene>
    <name evidence="10" type="ORF">DBRI00130_LOCUS11711</name>
    <name evidence="11" type="ORF">DBRI00130_LOCUS11715</name>
</gene>
<dbReference type="Pfam" id="PF24160">
    <property type="entry name" value="UVB_sens_C"/>
    <property type="match status" value="1"/>
</dbReference>
<feature type="domain" description="Protein root UVB sensitive/RUS" evidence="8">
    <location>
        <begin position="88"/>
        <end position="340"/>
    </location>
</feature>
<name>A0A6V2E065_9STRA</name>
<evidence type="ECO:0000259" key="9">
    <source>
        <dbReference type="Pfam" id="PF24160"/>
    </source>
</evidence>
<comment type="similarity">
    <text evidence="2">Belongs to the RUS1 family.</text>
</comment>
<proteinExistence type="inferred from homology"/>
<organism evidence="10">
    <name type="scientific">Ditylum brightwellii</name>
    <dbReference type="NCBI Taxonomy" id="49249"/>
    <lineage>
        <taxon>Eukaryota</taxon>
        <taxon>Sar</taxon>
        <taxon>Stramenopiles</taxon>
        <taxon>Ochrophyta</taxon>
        <taxon>Bacillariophyta</taxon>
        <taxon>Mediophyceae</taxon>
        <taxon>Lithodesmiophycidae</taxon>
        <taxon>Lithodesmiales</taxon>
        <taxon>Lithodesmiaceae</taxon>
        <taxon>Ditylum</taxon>
    </lineage>
</organism>
<dbReference type="GO" id="GO:0016020">
    <property type="term" value="C:membrane"/>
    <property type="evidence" value="ECO:0007669"/>
    <property type="project" value="UniProtKB-SubCell"/>
</dbReference>
<feature type="transmembrane region" description="Helical" evidence="7">
    <location>
        <begin position="259"/>
        <end position="277"/>
    </location>
</feature>
<dbReference type="EMBL" id="HBNS01014546">
    <property type="protein sequence ID" value="CAE4601105.1"/>
    <property type="molecule type" value="Transcribed_RNA"/>
</dbReference>
<evidence type="ECO:0000313" key="11">
    <source>
        <dbReference type="EMBL" id="CAE4601112.1"/>
    </source>
</evidence>
<feature type="transmembrane region" description="Helical" evidence="7">
    <location>
        <begin position="297"/>
        <end position="318"/>
    </location>
</feature>
<evidence type="ECO:0000256" key="5">
    <source>
        <dbReference type="ARBA" id="ARBA00023136"/>
    </source>
</evidence>
<evidence type="ECO:0000256" key="3">
    <source>
        <dbReference type="ARBA" id="ARBA00022692"/>
    </source>
</evidence>
<dbReference type="InterPro" id="IPR055412">
    <property type="entry name" value="UVB_sens_C"/>
</dbReference>
<dbReference type="AlphaFoldDB" id="A0A6V2E065"/>
<evidence type="ECO:0000259" key="8">
    <source>
        <dbReference type="Pfam" id="PF04884"/>
    </source>
</evidence>
<dbReference type="PANTHER" id="PTHR12770">
    <property type="entry name" value="RUS1 FAMILY PROTEIN C16ORF58"/>
    <property type="match status" value="1"/>
</dbReference>